<proteinExistence type="inferred from homology"/>
<keyword evidence="10" id="KW-0732">Signal</keyword>
<dbReference type="InterPro" id="IPR052192">
    <property type="entry name" value="Insect_Ionotropic_Sensory_Rcpt"/>
</dbReference>
<evidence type="ECO:0000256" key="6">
    <source>
        <dbReference type="ARBA" id="ARBA00023136"/>
    </source>
</evidence>
<evidence type="ECO:0000256" key="9">
    <source>
        <dbReference type="SAM" id="Phobius"/>
    </source>
</evidence>
<keyword evidence="4 9" id="KW-0812">Transmembrane</keyword>
<evidence type="ECO:0000256" key="2">
    <source>
        <dbReference type="ARBA" id="ARBA00008685"/>
    </source>
</evidence>
<dbReference type="Gene3D" id="1.10.287.70">
    <property type="match status" value="1"/>
</dbReference>
<evidence type="ECO:0000259" key="11">
    <source>
        <dbReference type="Pfam" id="PF00060"/>
    </source>
</evidence>
<dbReference type="PANTHER" id="PTHR42643:SF38">
    <property type="entry name" value="IONOTROPIC RECEPTOR 100A"/>
    <property type="match status" value="1"/>
</dbReference>
<protein>
    <recommendedName>
        <fullName evidence="11">Ionotropic glutamate receptor C-terminal domain-containing protein</fullName>
    </recommendedName>
</protein>
<organism evidence="12 13">
    <name type="scientific">Periplaneta americana</name>
    <name type="common">American cockroach</name>
    <name type="synonym">Blatta americana</name>
    <dbReference type="NCBI Taxonomy" id="6978"/>
    <lineage>
        <taxon>Eukaryota</taxon>
        <taxon>Metazoa</taxon>
        <taxon>Ecdysozoa</taxon>
        <taxon>Arthropoda</taxon>
        <taxon>Hexapoda</taxon>
        <taxon>Insecta</taxon>
        <taxon>Pterygota</taxon>
        <taxon>Neoptera</taxon>
        <taxon>Polyneoptera</taxon>
        <taxon>Dictyoptera</taxon>
        <taxon>Blattodea</taxon>
        <taxon>Blattoidea</taxon>
        <taxon>Blattidae</taxon>
        <taxon>Blattinae</taxon>
        <taxon>Periplaneta</taxon>
    </lineage>
</organism>
<feature type="transmembrane region" description="Helical" evidence="9">
    <location>
        <begin position="396"/>
        <end position="423"/>
    </location>
</feature>
<keyword evidence="8" id="KW-0325">Glycoprotein</keyword>
<keyword evidence="5 9" id="KW-1133">Transmembrane helix</keyword>
<evidence type="ECO:0000256" key="7">
    <source>
        <dbReference type="ARBA" id="ARBA00023170"/>
    </source>
</evidence>
<evidence type="ECO:0000313" key="12">
    <source>
        <dbReference type="EMBL" id="KAJ4448845.1"/>
    </source>
</evidence>
<evidence type="ECO:0000256" key="10">
    <source>
        <dbReference type="SAM" id="SignalP"/>
    </source>
</evidence>
<reference evidence="12 13" key="1">
    <citation type="journal article" date="2022" name="Allergy">
        <title>Genome assembly and annotation of Periplaneta americana reveal a comprehensive cockroach allergen profile.</title>
        <authorList>
            <person name="Wang L."/>
            <person name="Xiong Q."/>
            <person name="Saelim N."/>
            <person name="Wang L."/>
            <person name="Nong W."/>
            <person name="Wan A.T."/>
            <person name="Shi M."/>
            <person name="Liu X."/>
            <person name="Cao Q."/>
            <person name="Hui J.H.L."/>
            <person name="Sookrung N."/>
            <person name="Leung T.F."/>
            <person name="Tungtrongchitr A."/>
            <person name="Tsui S.K.W."/>
        </authorList>
    </citation>
    <scope>NUCLEOTIDE SEQUENCE [LARGE SCALE GENOMIC DNA]</scope>
    <source>
        <strain evidence="12">PWHHKU_190912</strain>
    </source>
</reference>
<dbReference type="PANTHER" id="PTHR42643">
    <property type="entry name" value="IONOTROPIC RECEPTOR 20A-RELATED"/>
    <property type="match status" value="1"/>
</dbReference>
<comment type="similarity">
    <text evidence="2">Belongs to the glutamate-gated ion channel (TC 1.A.10.1) family.</text>
</comment>
<feature type="transmembrane region" description="Helical" evidence="9">
    <location>
        <begin position="371"/>
        <end position="390"/>
    </location>
</feature>
<evidence type="ECO:0000256" key="1">
    <source>
        <dbReference type="ARBA" id="ARBA00004651"/>
    </source>
</evidence>
<dbReference type="EMBL" id="JAJSOF020000003">
    <property type="protein sequence ID" value="KAJ4448845.1"/>
    <property type="molecule type" value="Genomic_DNA"/>
</dbReference>
<comment type="subcellular location">
    <subcellularLocation>
        <location evidence="1">Cell membrane</location>
        <topology evidence="1">Multi-pass membrane protein</topology>
    </subcellularLocation>
</comment>
<dbReference type="InterPro" id="IPR001320">
    <property type="entry name" value="Iontro_rcpt_C"/>
</dbReference>
<dbReference type="Pfam" id="PF00060">
    <property type="entry name" value="Lig_chan"/>
    <property type="match status" value="1"/>
</dbReference>
<sequence length="620" mass="72124">MLVRLLLLAITGRILYCHVISEEDHWIRCIINISVHYFNPRQRLAMLTMPHSATHEGHDIETKLSSKIHELNIWPVISYPCDKHSIKNITEKFGIYIILVPGKCEDSAVDLFRCFSYFASWTPESRFIVAVTGQCNKYYSDLMLIKIFWRYRLTNVVLLLKKFTSSKHITTFGKPHANTFLGAYSLYPYDGSRCHIGGMNIVRLDSWMLNNEGYFLRNEDLFPTKIGKNLHGCPLIVHLANELFIIDIHALEFITSKMNITKRFVTNKATESRFDKLLKVYQGKADIMLGRINEVDCLNLGTKASNSFHFDELYIYVPCSLKYPRWSGIFRMFTFDIWVCLFSAMAFASLTMKVMARFAYRDSDRIAYQSFSSSLTNIWAVVLGVSVSVMPRTLSLRLFFLIWVCFSLAVNVVFQCFLTTYLVEPRYQHPVESIDEIISRNLKICVTPQVKIYMINFDSVLKYNQENIFHDVAHGKDCVNMAVAHENVSLVLSNLFVNTIHSVGLHRDENEKLKYCKLDNKVLFFSHLSLCMSHGNALIIRMNDIIRRIMESGLYSRWVDDMTSKILWGSRNIPKKEEYYSYSVEHLHVVFYIFLFCIISASVVFICELVVHYYTLWCLR</sequence>
<keyword evidence="3" id="KW-1003">Cell membrane</keyword>
<evidence type="ECO:0000256" key="3">
    <source>
        <dbReference type="ARBA" id="ARBA00022475"/>
    </source>
</evidence>
<feature type="chain" id="PRO_5046654237" description="Ionotropic glutamate receptor C-terminal domain-containing protein" evidence="10">
    <location>
        <begin position="18"/>
        <end position="620"/>
    </location>
</feature>
<keyword evidence="7" id="KW-0675">Receptor</keyword>
<evidence type="ECO:0000256" key="5">
    <source>
        <dbReference type="ARBA" id="ARBA00022989"/>
    </source>
</evidence>
<feature type="transmembrane region" description="Helical" evidence="9">
    <location>
        <begin position="522"/>
        <end position="540"/>
    </location>
</feature>
<evidence type="ECO:0000256" key="8">
    <source>
        <dbReference type="ARBA" id="ARBA00023180"/>
    </source>
</evidence>
<dbReference type="SUPFAM" id="SSF53850">
    <property type="entry name" value="Periplasmic binding protein-like II"/>
    <property type="match status" value="1"/>
</dbReference>
<keyword evidence="6 9" id="KW-0472">Membrane</keyword>
<keyword evidence="13" id="KW-1185">Reference proteome</keyword>
<feature type="domain" description="Ionotropic glutamate receptor C-terminal" evidence="11">
    <location>
        <begin position="335"/>
        <end position="569"/>
    </location>
</feature>
<comment type="caution">
    <text evidence="12">The sequence shown here is derived from an EMBL/GenBank/DDBJ whole genome shotgun (WGS) entry which is preliminary data.</text>
</comment>
<dbReference type="Proteomes" id="UP001148838">
    <property type="component" value="Unassembled WGS sequence"/>
</dbReference>
<feature type="transmembrane region" description="Helical" evidence="9">
    <location>
        <begin position="589"/>
        <end position="614"/>
    </location>
</feature>
<gene>
    <name evidence="12" type="ORF">ANN_00236</name>
</gene>
<evidence type="ECO:0000256" key="4">
    <source>
        <dbReference type="ARBA" id="ARBA00022692"/>
    </source>
</evidence>
<feature type="transmembrane region" description="Helical" evidence="9">
    <location>
        <begin position="329"/>
        <end position="350"/>
    </location>
</feature>
<feature type="signal peptide" evidence="10">
    <location>
        <begin position="1"/>
        <end position="17"/>
    </location>
</feature>
<evidence type="ECO:0000313" key="13">
    <source>
        <dbReference type="Proteomes" id="UP001148838"/>
    </source>
</evidence>
<name>A0ABQ8TU69_PERAM</name>
<accession>A0ABQ8TU69</accession>